<dbReference type="SUPFAM" id="SSF55298">
    <property type="entry name" value="YjgF-like"/>
    <property type="match status" value="1"/>
</dbReference>
<gene>
    <name evidence="1" type="ORF">THERMOS_1031</name>
</gene>
<organism evidence="1 2">
    <name type="scientific">Bathymodiolus thermophilus thioautotrophic gill symbiont</name>
    <dbReference type="NCBI Taxonomy" id="2360"/>
    <lineage>
        <taxon>Bacteria</taxon>
        <taxon>Pseudomonadati</taxon>
        <taxon>Pseudomonadota</taxon>
        <taxon>Gammaproteobacteria</taxon>
        <taxon>sulfur-oxidizing symbionts</taxon>
    </lineage>
</organism>
<dbReference type="Gene3D" id="3.30.1330.40">
    <property type="entry name" value="RutC-like"/>
    <property type="match status" value="1"/>
</dbReference>
<dbReference type="EMBL" id="CAESAQ020000052">
    <property type="protein sequence ID" value="CAB5499403.1"/>
    <property type="molecule type" value="Genomic_DNA"/>
</dbReference>
<accession>A0A8H9CFK3</accession>
<dbReference type="Proteomes" id="UP000643672">
    <property type="component" value="Unassembled WGS sequence"/>
</dbReference>
<reference evidence="1 2" key="1">
    <citation type="submission" date="2020-05" db="EMBL/GenBank/DDBJ databases">
        <authorList>
            <person name="Petersen J."/>
            <person name="Sayavedra L."/>
        </authorList>
    </citation>
    <scope>NUCLEOTIDE SEQUENCE [LARGE SCALE GENOMIC DNA]</scope>
    <source>
        <strain evidence="1">B thermophilus SOXS</strain>
    </source>
</reference>
<dbReference type="AlphaFoldDB" id="A0A8H9CFK3"/>
<dbReference type="RefSeq" id="WP_202763008.1">
    <property type="nucleotide sequence ID" value="NZ_CAESAQ020000052.1"/>
</dbReference>
<sequence length="46" mass="5180">MVVTGEATVYLSRQIPLMPETMKMVKGDINEQAHRVFKNVTAVCNE</sequence>
<keyword evidence="2" id="KW-1185">Reference proteome</keyword>
<evidence type="ECO:0000313" key="2">
    <source>
        <dbReference type="Proteomes" id="UP000643672"/>
    </source>
</evidence>
<dbReference type="InterPro" id="IPR035959">
    <property type="entry name" value="RutC-like_sf"/>
</dbReference>
<dbReference type="InterPro" id="IPR006175">
    <property type="entry name" value="YjgF/YER057c/UK114"/>
</dbReference>
<comment type="caution">
    <text evidence="1">The sequence shown here is derived from an EMBL/GenBank/DDBJ whole genome shotgun (WGS) entry which is preliminary data.</text>
</comment>
<dbReference type="Pfam" id="PF01042">
    <property type="entry name" value="Ribonuc_L-PSP"/>
    <property type="match status" value="1"/>
</dbReference>
<name>A0A8H9CFK3_9GAMM</name>
<proteinExistence type="predicted"/>
<protein>
    <submittedName>
        <fullName evidence="1">Uncharacterized protein</fullName>
    </submittedName>
</protein>
<evidence type="ECO:0000313" key="1">
    <source>
        <dbReference type="EMBL" id="CAB5499403.1"/>
    </source>
</evidence>